<evidence type="ECO:0000256" key="2">
    <source>
        <dbReference type="SAM" id="Phobius"/>
    </source>
</evidence>
<name>A0A1H6URV7_9FLAO</name>
<protein>
    <submittedName>
        <fullName evidence="4">DnaJ domain-containing protein</fullName>
    </submittedName>
</protein>
<evidence type="ECO:0000313" key="5">
    <source>
        <dbReference type="Proteomes" id="UP000183077"/>
    </source>
</evidence>
<evidence type="ECO:0000259" key="3">
    <source>
        <dbReference type="PROSITE" id="PS50076"/>
    </source>
</evidence>
<dbReference type="EMBL" id="FNYS01000007">
    <property type="protein sequence ID" value="SEI93434.1"/>
    <property type="molecule type" value="Genomic_DNA"/>
</dbReference>
<dbReference type="SMART" id="SM00271">
    <property type="entry name" value="DnaJ"/>
    <property type="match status" value="1"/>
</dbReference>
<feature type="domain" description="J" evidence="3">
    <location>
        <begin position="6"/>
        <end position="71"/>
    </location>
</feature>
<dbReference type="InterPro" id="IPR001623">
    <property type="entry name" value="DnaJ_domain"/>
</dbReference>
<organism evidence="4 5">
    <name type="scientific">Myroides marinus</name>
    <dbReference type="NCBI Taxonomy" id="703342"/>
    <lineage>
        <taxon>Bacteria</taxon>
        <taxon>Pseudomonadati</taxon>
        <taxon>Bacteroidota</taxon>
        <taxon>Flavobacteriia</taxon>
        <taxon>Flavobacteriales</taxon>
        <taxon>Flavobacteriaceae</taxon>
        <taxon>Myroides</taxon>
    </lineage>
</organism>
<feature type="transmembrane region" description="Helical" evidence="2">
    <location>
        <begin position="113"/>
        <end position="136"/>
    </location>
</feature>
<dbReference type="GeneID" id="82257050"/>
<dbReference type="PANTHER" id="PTHR44145">
    <property type="entry name" value="DNAJ HOMOLOG SUBFAMILY A MEMBER 3, MITOCHONDRIAL"/>
    <property type="match status" value="1"/>
</dbReference>
<evidence type="ECO:0000313" key="4">
    <source>
        <dbReference type="EMBL" id="SEI93434.1"/>
    </source>
</evidence>
<dbReference type="RefSeq" id="WP_074745938.1">
    <property type="nucleotide sequence ID" value="NZ_FNYS01000007.1"/>
</dbReference>
<keyword evidence="2" id="KW-1133">Transmembrane helix</keyword>
<keyword evidence="1" id="KW-0143">Chaperone</keyword>
<evidence type="ECO:0000256" key="1">
    <source>
        <dbReference type="ARBA" id="ARBA00023186"/>
    </source>
</evidence>
<dbReference type="InterPro" id="IPR018253">
    <property type="entry name" value="DnaJ_domain_CS"/>
</dbReference>
<proteinExistence type="predicted"/>
<dbReference type="AlphaFoldDB" id="A0A1H6URV7"/>
<gene>
    <name evidence="4" type="ORF">SAMN04488018_10765</name>
</gene>
<dbReference type="Pfam" id="PF00226">
    <property type="entry name" value="DnaJ"/>
    <property type="match status" value="1"/>
</dbReference>
<dbReference type="SUPFAM" id="SSF46565">
    <property type="entry name" value="Chaperone J-domain"/>
    <property type="match status" value="1"/>
</dbReference>
<dbReference type="InterPro" id="IPR051938">
    <property type="entry name" value="Apopto_cytoskel_mod"/>
</dbReference>
<keyword evidence="2" id="KW-0812">Transmembrane</keyword>
<dbReference type="Gene3D" id="1.10.287.110">
    <property type="entry name" value="DnaJ domain"/>
    <property type="match status" value="1"/>
</dbReference>
<keyword evidence="2" id="KW-0472">Membrane</keyword>
<accession>A0A1H6URV7</accession>
<dbReference type="PRINTS" id="PR00625">
    <property type="entry name" value="JDOMAIN"/>
</dbReference>
<sequence length="283" mass="31708">MNQNSNYYKVLGIDPTVSDEELHRVFKGLFARYNPSSNPNSMYLKTMYQQLNEAFEVLGDRTRREQYNLERGFGAPIRSEVVTPVNNAPPALPNREHSVSESRVTTVKESNTAYIFLFVLIGILVIGGGGVAYFTLNGDKGKSNEVVTEEAVKTPLVNNDAEYEKSKGEIIVAKEKQQQVLVDKEEEKQATEITVSKSNTEQIVKNEEKVVKKATESVKSETVAKLNDRKEQTPAKRAFRLGASKNDVWAAKGDPTDITTSGDLEIWHYGKTRIKFRDGKVVD</sequence>
<dbReference type="Proteomes" id="UP000183077">
    <property type="component" value="Unassembled WGS sequence"/>
</dbReference>
<dbReference type="PROSITE" id="PS00636">
    <property type="entry name" value="DNAJ_1"/>
    <property type="match status" value="1"/>
</dbReference>
<dbReference type="InterPro" id="IPR036869">
    <property type="entry name" value="J_dom_sf"/>
</dbReference>
<dbReference type="CDD" id="cd06257">
    <property type="entry name" value="DnaJ"/>
    <property type="match status" value="1"/>
</dbReference>
<dbReference type="PANTHER" id="PTHR44145:SF3">
    <property type="entry name" value="DNAJ HOMOLOG SUBFAMILY A MEMBER 3, MITOCHONDRIAL"/>
    <property type="match status" value="1"/>
</dbReference>
<dbReference type="PROSITE" id="PS50076">
    <property type="entry name" value="DNAJ_2"/>
    <property type="match status" value="1"/>
</dbReference>
<reference evidence="4 5" key="1">
    <citation type="submission" date="2016-10" db="EMBL/GenBank/DDBJ databases">
        <authorList>
            <person name="de Groot N.N."/>
        </authorList>
    </citation>
    <scope>NUCLEOTIDE SEQUENCE [LARGE SCALE GENOMIC DNA]</scope>
    <source>
        <strain evidence="4 5">DSM 23048</strain>
    </source>
</reference>